<evidence type="ECO:0000313" key="3">
    <source>
        <dbReference type="Proteomes" id="UP000271974"/>
    </source>
</evidence>
<gene>
    <name evidence="2" type="ORF">EGW08_011543</name>
</gene>
<reference evidence="2 3" key="1">
    <citation type="submission" date="2019-01" db="EMBL/GenBank/DDBJ databases">
        <title>A draft genome assembly of the solar-powered sea slug Elysia chlorotica.</title>
        <authorList>
            <person name="Cai H."/>
            <person name="Li Q."/>
            <person name="Fang X."/>
            <person name="Li J."/>
            <person name="Curtis N.E."/>
            <person name="Altenburger A."/>
            <person name="Shibata T."/>
            <person name="Feng M."/>
            <person name="Maeda T."/>
            <person name="Schwartz J.A."/>
            <person name="Shigenobu S."/>
            <person name="Lundholm N."/>
            <person name="Nishiyama T."/>
            <person name="Yang H."/>
            <person name="Hasebe M."/>
            <person name="Li S."/>
            <person name="Pierce S.K."/>
            <person name="Wang J."/>
        </authorList>
    </citation>
    <scope>NUCLEOTIDE SEQUENCE [LARGE SCALE GENOMIC DNA]</scope>
    <source>
        <strain evidence="2">EC2010</strain>
        <tissue evidence="2">Whole organism of an adult</tissue>
    </source>
</reference>
<feature type="chain" id="PRO_5018662918" evidence="1">
    <location>
        <begin position="25"/>
        <end position="266"/>
    </location>
</feature>
<dbReference type="AlphaFoldDB" id="A0A3S1A236"/>
<name>A0A3S1A236_ELYCH</name>
<dbReference type="EMBL" id="RQTK01000377">
    <property type="protein sequence ID" value="RUS80720.1"/>
    <property type="molecule type" value="Genomic_DNA"/>
</dbReference>
<proteinExistence type="predicted"/>
<accession>A0A3S1A236</accession>
<keyword evidence="1" id="KW-0732">Signal</keyword>
<evidence type="ECO:0000313" key="2">
    <source>
        <dbReference type="EMBL" id="RUS80720.1"/>
    </source>
</evidence>
<protein>
    <submittedName>
        <fullName evidence="2">Uncharacterized protein</fullName>
    </submittedName>
</protein>
<dbReference type="Proteomes" id="UP000271974">
    <property type="component" value="Unassembled WGS sequence"/>
</dbReference>
<sequence length="266" mass="29200">MRHLLSLTILLVITVCTDVTESRARVPITKRGSGPETYLEVTPQWRCEVHLYRTCFDPNLNRHRASLNSKRVLAETLQNRTLLGAFSGDFQRAMSCVDVELGLPGCAGVDMADSFIESHLPYYRLQAAYLNNSAHLDILQAAGASPCLTNSSFTRPAEAAVYLCYVSFVQHRHAPCQAVSTLRACSVDAVSHTCGAAAAEFIQSIWDLIMDDAEARAHITERVGMPKLAEFVDRSNPANYLLDPLDSEQVGHGDYPRGAVRVCACA</sequence>
<feature type="signal peptide" evidence="1">
    <location>
        <begin position="1"/>
        <end position="24"/>
    </location>
</feature>
<comment type="caution">
    <text evidence="2">The sequence shown here is derived from an EMBL/GenBank/DDBJ whole genome shotgun (WGS) entry which is preliminary data.</text>
</comment>
<keyword evidence="3" id="KW-1185">Reference proteome</keyword>
<organism evidence="2 3">
    <name type="scientific">Elysia chlorotica</name>
    <name type="common">Eastern emerald elysia</name>
    <name type="synonym">Sea slug</name>
    <dbReference type="NCBI Taxonomy" id="188477"/>
    <lineage>
        <taxon>Eukaryota</taxon>
        <taxon>Metazoa</taxon>
        <taxon>Spiralia</taxon>
        <taxon>Lophotrochozoa</taxon>
        <taxon>Mollusca</taxon>
        <taxon>Gastropoda</taxon>
        <taxon>Heterobranchia</taxon>
        <taxon>Euthyneura</taxon>
        <taxon>Panpulmonata</taxon>
        <taxon>Sacoglossa</taxon>
        <taxon>Placobranchoidea</taxon>
        <taxon>Plakobranchidae</taxon>
        <taxon>Elysia</taxon>
    </lineage>
</organism>
<evidence type="ECO:0000256" key="1">
    <source>
        <dbReference type="SAM" id="SignalP"/>
    </source>
</evidence>